<reference evidence="3 4" key="1">
    <citation type="submission" date="2019-09" db="EMBL/GenBank/DDBJ databases">
        <authorList>
            <person name="Depoorter E."/>
        </authorList>
    </citation>
    <scope>NUCLEOTIDE SEQUENCE [LARGE SCALE GENOMIC DNA]</scope>
    <source>
        <strain evidence="3">LMG 20980</strain>
    </source>
</reference>
<dbReference type="NCBIfam" id="TIGR02532">
    <property type="entry name" value="IV_pilin_GFxxxE"/>
    <property type="match status" value="1"/>
</dbReference>
<dbReference type="InterPro" id="IPR045584">
    <property type="entry name" value="Pilin-like"/>
</dbReference>
<evidence type="ECO:0000313" key="2">
    <source>
        <dbReference type="EMBL" id="MBM2771501.1"/>
    </source>
</evidence>
<organism evidence="3 4">
    <name type="scientific">Burkholderia anthina</name>
    <dbReference type="NCBI Taxonomy" id="179879"/>
    <lineage>
        <taxon>Bacteria</taxon>
        <taxon>Pseudomonadati</taxon>
        <taxon>Pseudomonadota</taxon>
        <taxon>Betaproteobacteria</taxon>
        <taxon>Burkholderiales</taxon>
        <taxon>Burkholderiaceae</taxon>
        <taxon>Burkholderia</taxon>
        <taxon>Burkholderia cepacia complex</taxon>
    </lineage>
</organism>
<dbReference type="Proteomes" id="UP000494201">
    <property type="component" value="Unassembled WGS sequence"/>
</dbReference>
<dbReference type="GeneID" id="56502352"/>
<dbReference type="RefSeq" id="WP_174927311.1">
    <property type="nucleotide sequence ID" value="NZ_CABVLY010000017.1"/>
</dbReference>
<protein>
    <submittedName>
        <fullName evidence="3">GSPG signal peptide protein</fullName>
    </submittedName>
    <submittedName>
        <fullName evidence="2">Type II secretion system protein</fullName>
    </submittedName>
</protein>
<accession>A0A6P2GEP8</accession>
<dbReference type="PRINTS" id="PR00813">
    <property type="entry name" value="BCTERIALGSPG"/>
</dbReference>
<dbReference type="GO" id="GO:0015627">
    <property type="term" value="C:type II protein secretion system complex"/>
    <property type="evidence" value="ECO:0007669"/>
    <property type="project" value="InterPro"/>
</dbReference>
<dbReference type="Gene3D" id="3.30.700.10">
    <property type="entry name" value="Glycoprotein, Type 4 Pilin"/>
    <property type="match status" value="1"/>
</dbReference>
<keyword evidence="1" id="KW-0488">Methylation</keyword>
<dbReference type="AlphaFoldDB" id="A0A6P2GEP8"/>
<dbReference type="Proteomes" id="UP000755577">
    <property type="component" value="Unassembled WGS sequence"/>
</dbReference>
<sequence length="168" mass="18632">MRSRYWRRAKARDRSRGFTLVEVLVALTLLALLASVVLPFTDLVQRRGKEAELRQALITIRTAIDAYKQASDDGRVEKSVDASGYPPDLAALVDGVVDRKNPNGDRIYFLRRLPADPFCGCPGTSAADTWETRSYTSSSDAFASGKDVFDIRSKSGRKGINGIPYSQW</sequence>
<dbReference type="PROSITE" id="PS00409">
    <property type="entry name" value="PROKAR_NTER_METHYL"/>
    <property type="match status" value="1"/>
</dbReference>
<dbReference type="EMBL" id="JAFCIQ010000047">
    <property type="protein sequence ID" value="MBM2771501.1"/>
    <property type="molecule type" value="Genomic_DNA"/>
</dbReference>
<evidence type="ECO:0000256" key="1">
    <source>
        <dbReference type="ARBA" id="ARBA00022481"/>
    </source>
</evidence>
<gene>
    <name evidence="3" type="ORF">BAN20980_04293</name>
    <name evidence="2" type="ORF">JQK92_34400</name>
</gene>
<dbReference type="SUPFAM" id="SSF54523">
    <property type="entry name" value="Pili subunits"/>
    <property type="match status" value="1"/>
</dbReference>
<name>A0A6P2GEP8_9BURK</name>
<evidence type="ECO:0000313" key="5">
    <source>
        <dbReference type="Proteomes" id="UP000755577"/>
    </source>
</evidence>
<dbReference type="Pfam" id="PF07963">
    <property type="entry name" value="N_methyl"/>
    <property type="match status" value="1"/>
</dbReference>
<dbReference type="EMBL" id="CABVLY010000017">
    <property type="protein sequence ID" value="VVU51571.1"/>
    <property type="molecule type" value="Genomic_DNA"/>
</dbReference>
<keyword evidence="5" id="KW-1185">Reference proteome</keyword>
<proteinExistence type="predicted"/>
<dbReference type="GO" id="GO:0015628">
    <property type="term" value="P:protein secretion by the type II secretion system"/>
    <property type="evidence" value="ECO:0007669"/>
    <property type="project" value="InterPro"/>
</dbReference>
<dbReference type="InterPro" id="IPR000983">
    <property type="entry name" value="Bac_GSPG_pilin"/>
</dbReference>
<evidence type="ECO:0000313" key="3">
    <source>
        <dbReference type="EMBL" id="VVU51571.1"/>
    </source>
</evidence>
<reference evidence="2 5" key="2">
    <citation type="submission" date="2021-02" db="EMBL/GenBank/DDBJ databases">
        <title>Draft genome of the type strains Burkholderia anthina DSM16086.</title>
        <authorList>
            <person name="Hertel R."/>
            <person name="Meissner J."/>
            <person name="Poehlein A."/>
            <person name="Daniel R."/>
            <person name="Commichau F.M."/>
        </authorList>
    </citation>
    <scope>NUCLEOTIDE SEQUENCE [LARGE SCALE GENOMIC DNA]</scope>
    <source>
        <strain evidence="2 5">DSM 16086</strain>
    </source>
</reference>
<evidence type="ECO:0000313" key="4">
    <source>
        <dbReference type="Proteomes" id="UP000494201"/>
    </source>
</evidence>
<dbReference type="InterPro" id="IPR012902">
    <property type="entry name" value="N_methyl_site"/>
</dbReference>